<dbReference type="NCBIfam" id="TIGR00262">
    <property type="entry name" value="trpA"/>
    <property type="match status" value="1"/>
</dbReference>
<feature type="active site" description="Proton acceptor" evidence="9">
    <location>
        <position position="67"/>
    </location>
</feature>
<comment type="catalytic activity">
    <reaction evidence="8 9">
        <text>(1S,2R)-1-C-(indol-3-yl)glycerol 3-phosphate + L-serine = D-glyceraldehyde 3-phosphate + L-tryptophan + H2O</text>
        <dbReference type="Rhea" id="RHEA:10532"/>
        <dbReference type="ChEBI" id="CHEBI:15377"/>
        <dbReference type="ChEBI" id="CHEBI:33384"/>
        <dbReference type="ChEBI" id="CHEBI:57912"/>
        <dbReference type="ChEBI" id="CHEBI:58866"/>
        <dbReference type="ChEBI" id="CHEBI:59776"/>
        <dbReference type="EC" id="4.2.1.20"/>
    </reaction>
</comment>
<protein>
    <recommendedName>
        <fullName evidence="9">Tryptophan synthase alpha chain</fullName>
        <ecNumber evidence="9">4.2.1.20</ecNumber>
    </recommendedName>
</protein>
<geneLocation type="plastid" evidence="11"/>
<dbReference type="UniPathway" id="UPA00035">
    <property type="reaction ID" value="UER00044"/>
</dbReference>
<evidence type="ECO:0000256" key="9">
    <source>
        <dbReference type="HAMAP-Rule" id="MF_00131"/>
    </source>
</evidence>
<dbReference type="PANTHER" id="PTHR43406">
    <property type="entry name" value="TRYPTOPHAN SYNTHASE, ALPHA CHAIN"/>
    <property type="match status" value="1"/>
</dbReference>
<dbReference type="Pfam" id="PF00290">
    <property type="entry name" value="Trp_syntA"/>
    <property type="match status" value="1"/>
</dbReference>
<comment type="similarity">
    <text evidence="9 10">Belongs to the TrpA family.</text>
</comment>
<evidence type="ECO:0000256" key="8">
    <source>
        <dbReference type="ARBA" id="ARBA00049047"/>
    </source>
</evidence>
<feature type="active site" description="Proton acceptor" evidence="9">
    <location>
        <position position="56"/>
    </location>
</feature>
<keyword evidence="5 9" id="KW-0822">Tryptophan biosynthesis</keyword>
<organism evidence="11">
    <name type="scientific">Balbiania investiens</name>
    <dbReference type="NCBI Taxonomy" id="111861"/>
    <lineage>
        <taxon>Eukaryota</taxon>
        <taxon>Rhodophyta</taxon>
        <taxon>Florideophyceae</taxon>
        <taxon>Nemaliophycidae</taxon>
        <taxon>Balbianiales</taxon>
        <taxon>Balbianiaceae</taxon>
        <taxon>Balbiania</taxon>
    </lineage>
</organism>
<keyword evidence="7 9" id="KW-0456">Lyase</keyword>
<keyword evidence="11" id="KW-0934">Plastid</keyword>
<dbReference type="Gene3D" id="3.20.20.70">
    <property type="entry name" value="Aldolase class I"/>
    <property type="match status" value="1"/>
</dbReference>
<evidence type="ECO:0000256" key="1">
    <source>
        <dbReference type="ARBA" id="ARBA00003365"/>
    </source>
</evidence>
<evidence type="ECO:0000256" key="10">
    <source>
        <dbReference type="RuleBase" id="RU003662"/>
    </source>
</evidence>
<evidence type="ECO:0000256" key="6">
    <source>
        <dbReference type="ARBA" id="ARBA00023141"/>
    </source>
</evidence>
<reference evidence="11" key="1">
    <citation type="journal article" date="2019" name="Phycologia">
        <title>Chloroplast and mitochondrial genomes of Balbiania investiens (Balbianiales, Nemaliophycidae).</title>
        <authorList>
            <person name="Evans J.R."/>
            <person name="StAmour N."/>
            <person name="Verbruggen H."/>
            <person name="Salomaki E.D."/>
            <person name="Vis M.L."/>
        </authorList>
    </citation>
    <scope>NUCLEOTIDE SEQUENCE</scope>
</reference>
<dbReference type="SUPFAM" id="SSF51366">
    <property type="entry name" value="Ribulose-phoshate binding barrel"/>
    <property type="match status" value="1"/>
</dbReference>
<comment type="function">
    <text evidence="1 9">The alpha subunit is responsible for the aldol cleavage of indoleglycerol phosphate to indole and glyceraldehyde 3-phosphate.</text>
</comment>
<dbReference type="InterPro" id="IPR002028">
    <property type="entry name" value="Trp_synthase_suA"/>
</dbReference>
<keyword evidence="4 9" id="KW-0028">Amino-acid biosynthesis</keyword>
<evidence type="ECO:0000256" key="7">
    <source>
        <dbReference type="ARBA" id="ARBA00023239"/>
    </source>
</evidence>
<accession>A0A4D6BP34</accession>
<keyword evidence="6 9" id="KW-0057">Aromatic amino acid biosynthesis</keyword>
<dbReference type="FunFam" id="3.20.20.70:FF:000037">
    <property type="entry name" value="Tryptophan synthase alpha chain"/>
    <property type="match status" value="1"/>
</dbReference>
<dbReference type="RefSeq" id="YP_009628930.1">
    <property type="nucleotide sequence ID" value="NC_042171.1"/>
</dbReference>
<comment type="subunit">
    <text evidence="3 9">Tetramer of two alpha and two beta chains.</text>
</comment>
<dbReference type="InterPro" id="IPR011060">
    <property type="entry name" value="RibuloseP-bd_barrel"/>
</dbReference>
<sequence>MVLFIIPLYMTIISTTLKSLSNKCALIPFITAGNPNLQITAQAIRILDQEGADIIEIGIPYSDPLADGPIIQEASRKALQSGTTLDNILELVSSITSVIKAPLILFTYYNPVLSRGMEIFVKDISKAGIKGLIIPDLPFEESDYMIELCSQFNIELVLLITLTSSRDRIQHIIEKSLGAIYVVSTTGVTGVRQEVDAGMQKFIQEIKKRTDKSLILGFGISTVDHVEQVSQWDIDGIVIGSAFVQKFTDASPQEMLANIRSFCSSVHKVLSDV</sequence>
<proteinExistence type="inferred from homology"/>
<comment type="pathway">
    <text evidence="2 9">Amino-acid biosynthesis; L-tryptophan biosynthesis; L-tryptophan from chorismate: step 5/5.</text>
</comment>
<dbReference type="EC" id="4.2.1.20" evidence="9"/>
<dbReference type="AlphaFoldDB" id="A0A4D6BP34"/>
<dbReference type="GO" id="GO:0004834">
    <property type="term" value="F:tryptophan synthase activity"/>
    <property type="evidence" value="ECO:0007669"/>
    <property type="project" value="UniProtKB-UniRule"/>
</dbReference>
<dbReference type="GO" id="GO:0005829">
    <property type="term" value="C:cytosol"/>
    <property type="evidence" value="ECO:0007669"/>
    <property type="project" value="TreeGrafter"/>
</dbReference>
<evidence type="ECO:0000256" key="4">
    <source>
        <dbReference type="ARBA" id="ARBA00022605"/>
    </source>
</evidence>
<dbReference type="EMBL" id="MH026108">
    <property type="protein sequence ID" value="QBX88713.1"/>
    <property type="molecule type" value="Genomic_DNA"/>
</dbReference>
<name>A0A4D6BP34_9FLOR</name>
<evidence type="ECO:0000256" key="3">
    <source>
        <dbReference type="ARBA" id="ARBA00011270"/>
    </source>
</evidence>
<dbReference type="PANTHER" id="PTHR43406:SF1">
    <property type="entry name" value="TRYPTOPHAN SYNTHASE ALPHA CHAIN, CHLOROPLASTIC"/>
    <property type="match status" value="1"/>
</dbReference>
<dbReference type="PROSITE" id="PS00167">
    <property type="entry name" value="TRP_SYNTHASE_ALPHA"/>
    <property type="match status" value="1"/>
</dbReference>
<evidence type="ECO:0000256" key="5">
    <source>
        <dbReference type="ARBA" id="ARBA00022822"/>
    </source>
</evidence>
<dbReference type="HAMAP" id="MF_00131">
    <property type="entry name" value="Trp_synth_alpha"/>
    <property type="match status" value="1"/>
</dbReference>
<gene>
    <name evidence="9 11" type="primary">trpA</name>
</gene>
<dbReference type="CDD" id="cd04724">
    <property type="entry name" value="Tryptophan_synthase_alpha"/>
    <property type="match status" value="1"/>
</dbReference>
<evidence type="ECO:0000313" key="11">
    <source>
        <dbReference type="EMBL" id="QBX88713.1"/>
    </source>
</evidence>
<dbReference type="InterPro" id="IPR013785">
    <property type="entry name" value="Aldolase_TIM"/>
</dbReference>
<dbReference type="GeneID" id="40138880"/>
<evidence type="ECO:0000256" key="2">
    <source>
        <dbReference type="ARBA" id="ARBA00004733"/>
    </source>
</evidence>
<dbReference type="InterPro" id="IPR018204">
    <property type="entry name" value="Trp_synthase_alpha_AS"/>
</dbReference>